<keyword evidence="1" id="KW-1133">Transmembrane helix</keyword>
<protein>
    <submittedName>
        <fullName evidence="3">Uncharacterized protein</fullName>
    </submittedName>
</protein>
<evidence type="ECO:0000313" key="3">
    <source>
        <dbReference type="WBParaSite" id="nRc.2.0.1.t16932-RA"/>
    </source>
</evidence>
<dbReference type="AlphaFoldDB" id="A0A915ISD3"/>
<organism evidence="2 3">
    <name type="scientific">Romanomermis culicivorax</name>
    <name type="common">Nematode worm</name>
    <dbReference type="NCBI Taxonomy" id="13658"/>
    <lineage>
        <taxon>Eukaryota</taxon>
        <taxon>Metazoa</taxon>
        <taxon>Ecdysozoa</taxon>
        <taxon>Nematoda</taxon>
        <taxon>Enoplea</taxon>
        <taxon>Dorylaimia</taxon>
        <taxon>Mermithida</taxon>
        <taxon>Mermithoidea</taxon>
        <taxon>Mermithidae</taxon>
        <taxon>Romanomermis</taxon>
    </lineage>
</organism>
<dbReference type="WBParaSite" id="nRc.2.0.1.t16932-RA">
    <property type="protein sequence ID" value="nRc.2.0.1.t16932-RA"/>
    <property type="gene ID" value="nRc.2.0.1.g16932"/>
</dbReference>
<evidence type="ECO:0000256" key="1">
    <source>
        <dbReference type="SAM" id="Phobius"/>
    </source>
</evidence>
<evidence type="ECO:0000313" key="2">
    <source>
        <dbReference type="Proteomes" id="UP000887565"/>
    </source>
</evidence>
<accession>A0A915ISD3</accession>
<dbReference type="Proteomes" id="UP000887565">
    <property type="component" value="Unplaced"/>
</dbReference>
<reference evidence="3" key="1">
    <citation type="submission" date="2022-11" db="UniProtKB">
        <authorList>
            <consortium name="WormBaseParasite"/>
        </authorList>
    </citation>
    <scope>IDENTIFICATION</scope>
</reference>
<keyword evidence="2" id="KW-1185">Reference proteome</keyword>
<feature type="transmembrane region" description="Helical" evidence="1">
    <location>
        <begin position="116"/>
        <end position="139"/>
    </location>
</feature>
<name>A0A915ISD3_ROMCU</name>
<keyword evidence="1" id="KW-0812">Transmembrane</keyword>
<proteinExistence type="predicted"/>
<keyword evidence="1" id="KW-0472">Membrane</keyword>
<sequence length="165" mass="18291">MVVTDAVEALAGSPDDINISFDFGDRDNQIVHEKKNKKVVLMLPSPSSRPAVAILILSWWGVGLSSRHHPSLAVTIIMSSSYCRCFHPVIIALSSCHRHCLIVPPLPSTLSQRRPVIVQPLLLLLLCVILLAIIIPSSLSGHCHVLLLSWSSMLHHRHAPHHFYK</sequence>